<evidence type="ECO:0008006" key="11">
    <source>
        <dbReference type="Google" id="ProtNLM"/>
    </source>
</evidence>
<comment type="subcellular location">
    <subcellularLocation>
        <location evidence="1">Cell membrane</location>
        <topology evidence="1">Multi-pass membrane protein</topology>
    </subcellularLocation>
</comment>
<protein>
    <recommendedName>
        <fullName evidence="11">Permease</fullName>
    </recommendedName>
</protein>
<feature type="transmembrane region" description="Helical" evidence="8">
    <location>
        <begin position="341"/>
        <end position="361"/>
    </location>
</feature>
<dbReference type="PANTHER" id="PTHR42775:SF1">
    <property type="entry name" value="PERMEASE RV2963-RELATED"/>
    <property type="match status" value="1"/>
</dbReference>
<evidence type="ECO:0000256" key="6">
    <source>
        <dbReference type="ARBA" id="ARBA00023136"/>
    </source>
</evidence>
<evidence type="ECO:0000256" key="4">
    <source>
        <dbReference type="ARBA" id="ARBA00022692"/>
    </source>
</evidence>
<feature type="transmembrane region" description="Helical" evidence="8">
    <location>
        <begin position="86"/>
        <end position="109"/>
    </location>
</feature>
<keyword evidence="5 8" id="KW-1133">Transmembrane helix</keyword>
<feature type="transmembrane region" description="Helical" evidence="8">
    <location>
        <begin position="264"/>
        <end position="284"/>
    </location>
</feature>
<evidence type="ECO:0000256" key="3">
    <source>
        <dbReference type="ARBA" id="ARBA00022475"/>
    </source>
</evidence>
<reference evidence="9 10" key="1">
    <citation type="submission" date="2019-06" db="EMBL/GenBank/DDBJ databases">
        <title>Sequencing the genomes of 1000 actinobacteria strains.</title>
        <authorList>
            <person name="Klenk H.-P."/>
        </authorList>
    </citation>
    <scope>NUCLEOTIDE SEQUENCE [LARGE SCALE GENOMIC DNA]</scope>
    <source>
        <strain evidence="9 10">DSM 44826</strain>
    </source>
</reference>
<comment type="caution">
    <text evidence="9">The sequence shown here is derived from an EMBL/GenBank/DDBJ whole genome shotgun (WGS) entry which is preliminary data.</text>
</comment>
<feature type="transmembrane region" description="Helical" evidence="8">
    <location>
        <begin position="296"/>
        <end position="321"/>
    </location>
</feature>
<gene>
    <name evidence="9" type="ORF">FHX73_173</name>
</gene>
<feature type="transmembrane region" description="Helical" evidence="8">
    <location>
        <begin position="202"/>
        <end position="225"/>
    </location>
</feature>
<feature type="transmembrane region" description="Helical" evidence="8">
    <location>
        <begin position="20"/>
        <end position="41"/>
    </location>
</feature>
<dbReference type="PANTHER" id="PTHR42775">
    <property type="entry name" value="PERMEASE RV2963-RELATED"/>
    <property type="match status" value="1"/>
</dbReference>
<organism evidence="9 10">
    <name type="scientific">Kitasatospora viridis</name>
    <dbReference type="NCBI Taxonomy" id="281105"/>
    <lineage>
        <taxon>Bacteria</taxon>
        <taxon>Bacillati</taxon>
        <taxon>Actinomycetota</taxon>
        <taxon>Actinomycetes</taxon>
        <taxon>Kitasatosporales</taxon>
        <taxon>Streptomycetaceae</taxon>
        <taxon>Kitasatospora</taxon>
    </lineage>
</organism>
<feature type="region of interest" description="Disordered" evidence="7">
    <location>
        <begin position="372"/>
        <end position="444"/>
    </location>
</feature>
<keyword evidence="3" id="KW-1003">Cell membrane</keyword>
<feature type="transmembrane region" description="Helical" evidence="8">
    <location>
        <begin position="115"/>
        <end position="136"/>
    </location>
</feature>
<dbReference type="EMBL" id="VIWT01000007">
    <property type="protein sequence ID" value="TWF71806.1"/>
    <property type="molecule type" value="Genomic_DNA"/>
</dbReference>
<evidence type="ECO:0000256" key="5">
    <source>
        <dbReference type="ARBA" id="ARBA00022989"/>
    </source>
</evidence>
<evidence type="ECO:0000256" key="2">
    <source>
        <dbReference type="ARBA" id="ARBA00006386"/>
    </source>
</evidence>
<evidence type="ECO:0000313" key="9">
    <source>
        <dbReference type="EMBL" id="TWF71806.1"/>
    </source>
</evidence>
<feature type="compositionally biased region" description="Basic and acidic residues" evidence="7">
    <location>
        <begin position="388"/>
        <end position="424"/>
    </location>
</feature>
<dbReference type="InterPro" id="IPR005524">
    <property type="entry name" value="DUF318"/>
</dbReference>
<name>A0A561SA99_9ACTN</name>
<dbReference type="AlphaFoldDB" id="A0A561SA99"/>
<accession>A0A561SA99</accession>
<feature type="transmembrane region" description="Helical" evidence="8">
    <location>
        <begin position="237"/>
        <end position="258"/>
    </location>
</feature>
<keyword evidence="4 8" id="KW-0812">Transmembrane</keyword>
<dbReference type="Proteomes" id="UP000317940">
    <property type="component" value="Unassembled WGS sequence"/>
</dbReference>
<comment type="similarity">
    <text evidence="2">Belongs to the UPF0718 family.</text>
</comment>
<evidence type="ECO:0000313" key="10">
    <source>
        <dbReference type="Proteomes" id="UP000317940"/>
    </source>
</evidence>
<keyword evidence="6 8" id="KW-0472">Membrane</keyword>
<dbReference type="InterPro" id="IPR053166">
    <property type="entry name" value="UPF0718_permease"/>
</dbReference>
<keyword evidence="10" id="KW-1185">Reference proteome</keyword>
<feature type="transmembrane region" description="Helical" evidence="8">
    <location>
        <begin position="53"/>
        <end position="74"/>
    </location>
</feature>
<evidence type="ECO:0000256" key="7">
    <source>
        <dbReference type="SAM" id="MobiDB-lite"/>
    </source>
</evidence>
<dbReference type="OrthoDB" id="9811980at2"/>
<evidence type="ECO:0000256" key="1">
    <source>
        <dbReference type="ARBA" id="ARBA00004651"/>
    </source>
</evidence>
<dbReference type="RefSeq" id="WP_145911377.1">
    <property type="nucleotide sequence ID" value="NZ_BAAAMZ010000001.1"/>
</dbReference>
<dbReference type="Pfam" id="PF03773">
    <property type="entry name" value="ArsP_1"/>
    <property type="match status" value="1"/>
</dbReference>
<proteinExistence type="inferred from homology"/>
<sequence length="444" mass="48019">MHAILHALSITGSMTWEITWALILGFTLSAIVQAVVRRATIVRLLGDDHPRTLAVASALGMASSSCSYAAVALARSLFRKGANFTAAMAFEIASTNLVVELGVILALLMGWQFSAAEFIGGPIMIVLIAVLFRLFLRSKLLREAREQAERGRAGSMEGHAAMDMSVQREGSFARRLFSGEGFTSVAHVFVMEWAAILRDLVVGLLIAGAIAAWVPDSFWHSFFFAGHPLASKIWGPIIGPVVAVISFVCSIGNVPLAVVLWKGGISFGGVVSFIFADLLILPILNIYRKYYGPRMAAFIAATFYAAMVVAGYVVEFAFGGVGLIPDQADAKIPMEGVSWNYTTWLNIAFLLLTAALIIRFWRTGGPAMLRMMGGSPDDGHTGHHHAGHDHDGHHHAGHDHHTEHDHHAEHAQHADHHEAAPTDHAHHHHGPQTAPGDAYPRGVQ</sequence>
<dbReference type="GO" id="GO:0005886">
    <property type="term" value="C:plasma membrane"/>
    <property type="evidence" value="ECO:0007669"/>
    <property type="project" value="UniProtKB-SubCell"/>
</dbReference>
<evidence type="ECO:0000256" key="8">
    <source>
        <dbReference type="SAM" id="Phobius"/>
    </source>
</evidence>